<dbReference type="NCBIfam" id="TIGR00486">
    <property type="entry name" value="YbgI_SA1388"/>
    <property type="match status" value="1"/>
</dbReference>
<accession>A0A7X6N2I0</accession>
<evidence type="ECO:0000313" key="6">
    <source>
        <dbReference type="EMBL" id="NKZ24656.1"/>
    </source>
</evidence>
<dbReference type="Pfam" id="PF01784">
    <property type="entry name" value="DUF34_NIF3"/>
    <property type="match status" value="1"/>
</dbReference>
<evidence type="ECO:0000256" key="1">
    <source>
        <dbReference type="ARBA" id="ARBA00006964"/>
    </source>
</evidence>
<dbReference type="RefSeq" id="WP_168722450.1">
    <property type="nucleotide sequence ID" value="NZ_JAAXPN010000008.1"/>
</dbReference>
<protein>
    <recommendedName>
        <fullName evidence="3">GTP cyclohydrolase 1 type 2 homolog</fullName>
    </recommendedName>
</protein>
<dbReference type="SUPFAM" id="SSF102705">
    <property type="entry name" value="NIF3 (NGG1p interacting factor 3)-like"/>
    <property type="match status" value="1"/>
</dbReference>
<dbReference type="InterPro" id="IPR002678">
    <property type="entry name" value="DUF34/NIF3"/>
</dbReference>
<keyword evidence="4 5" id="KW-0479">Metal-binding</keyword>
<keyword evidence="7" id="KW-1185">Reference proteome</keyword>
<evidence type="ECO:0000256" key="2">
    <source>
        <dbReference type="ARBA" id="ARBA00011643"/>
    </source>
</evidence>
<dbReference type="Gene3D" id="3.40.1390.30">
    <property type="entry name" value="NIF3 (NGG1p interacting factor 3)-like"/>
    <property type="match status" value="2"/>
</dbReference>
<feature type="binding site" evidence="5">
    <location>
        <position position="228"/>
    </location>
    <ligand>
        <name>a divalent metal cation</name>
        <dbReference type="ChEBI" id="CHEBI:60240"/>
        <label>1</label>
    </ligand>
</feature>
<comment type="subunit">
    <text evidence="2">Homohexamer.</text>
</comment>
<dbReference type="FunFam" id="3.40.1390.30:FF:000001">
    <property type="entry name" value="GTP cyclohydrolase 1 type 2"/>
    <property type="match status" value="1"/>
</dbReference>
<feature type="binding site" evidence="5">
    <location>
        <position position="68"/>
    </location>
    <ligand>
        <name>a divalent metal cation</name>
        <dbReference type="ChEBI" id="CHEBI:60240"/>
        <label>1</label>
    </ligand>
</feature>
<dbReference type="AlphaFoldDB" id="A0A7X6N2I0"/>
<proteinExistence type="inferred from homology"/>
<dbReference type="PANTHER" id="PTHR13799">
    <property type="entry name" value="NGG1 INTERACTING FACTOR 3"/>
    <property type="match status" value="1"/>
</dbReference>
<gene>
    <name evidence="6" type="ORF">HF964_07610</name>
</gene>
<organism evidence="6 7">
    <name type="scientific">Periweissella fabalis</name>
    <dbReference type="NCBI Taxonomy" id="1070421"/>
    <lineage>
        <taxon>Bacteria</taxon>
        <taxon>Bacillati</taxon>
        <taxon>Bacillota</taxon>
        <taxon>Bacilli</taxon>
        <taxon>Lactobacillales</taxon>
        <taxon>Lactobacillaceae</taxon>
        <taxon>Periweissella</taxon>
    </lineage>
</organism>
<reference evidence="6 7" key="1">
    <citation type="submission" date="2020-04" db="EMBL/GenBank/DDBJ databases">
        <title>MicrobeNet Type strains.</title>
        <authorList>
            <person name="Nicholson A.C."/>
        </authorList>
    </citation>
    <scope>NUCLEOTIDE SEQUENCE [LARGE SCALE GENOMIC DNA]</scope>
    <source>
        <strain evidence="6 7">CCUG 61472</strain>
    </source>
</reference>
<sequence length="268" mass="30164">MTVIRGYELVKRLEEFAPLELAESWDHSGLQIGDLKKPIHKVMTTLDVRPEVVQEAISLGVDFILAHHPVMFKPAYDLDLTNPQNRMYADLLRHNITVYAAHTNLDKVSDGMNDWLAQIIGLPETTPLNPEVNQPGIGLGRIGNLPAPTLLKDFANRLKQTFKVEHVRLITTDTDQFIKRVAIIGGAGSEFYKEAKSQGADVLVTADVSYHVAHDILVSGISVIDPGHHMEFWMKTAMQQFIKDWSNDAEWELDVVQSNINTDPFRFV</sequence>
<evidence type="ECO:0000313" key="7">
    <source>
        <dbReference type="Proteomes" id="UP000549765"/>
    </source>
</evidence>
<evidence type="ECO:0000256" key="3">
    <source>
        <dbReference type="ARBA" id="ARBA00022112"/>
    </source>
</evidence>
<evidence type="ECO:0000256" key="5">
    <source>
        <dbReference type="PIRSR" id="PIRSR602678-1"/>
    </source>
</evidence>
<dbReference type="GO" id="GO:0005737">
    <property type="term" value="C:cytoplasm"/>
    <property type="evidence" value="ECO:0007669"/>
    <property type="project" value="TreeGrafter"/>
</dbReference>
<evidence type="ECO:0000256" key="4">
    <source>
        <dbReference type="ARBA" id="ARBA00022723"/>
    </source>
</evidence>
<dbReference type="GO" id="GO:0046872">
    <property type="term" value="F:metal ion binding"/>
    <property type="evidence" value="ECO:0007669"/>
    <property type="project" value="UniProtKB-KW"/>
</dbReference>
<dbReference type="EMBL" id="JAAXPN010000008">
    <property type="protein sequence ID" value="NKZ24656.1"/>
    <property type="molecule type" value="Genomic_DNA"/>
</dbReference>
<dbReference type="PANTHER" id="PTHR13799:SF14">
    <property type="entry name" value="GTP CYCLOHYDROLASE 1 TYPE 2 HOMOLOG"/>
    <property type="match status" value="1"/>
</dbReference>
<dbReference type="Proteomes" id="UP000549765">
    <property type="component" value="Unassembled WGS sequence"/>
</dbReference>
<dbReference type="InterPro" id="IPR036069">
    <property type="entry name" value="DUF34/NIF3_sf"/>
</dbReference>
<feature type="binding site" evidence="5">
    <location>
        <position position="231"/>
    </location>
    <ligand>
        <name>a divalent metal cation</name>
        <dbReference type="ChEBI" id="CHEBI:60240"/>
        <label>1</label>
    </ligand>
</feature>
<feature type="binding site" evidence="5">
    <location>
        <position position="67"/>
    </location>
    <ligand>
        <name>a divalent metal cation</name>
        <dbReference type="ChEBI" id="CHEBI:60240"/>
        <label>1</label>
    </ligand>
</feature>
<feature type="binding site" evidence="5">
    <location>
        <position position="106"/>
    </location>
    <ligand>
        <name>a divalent metal cation</name>
        <dbReference type="ChEBI" id="CHEBI:60240"/>
        <label>1</label>
    </ligand>
</feature>
<name>A0A7X6N2I0_9LACO</name>
<comment type="similarity">
    <text evidence="1">Belongs to the GTP cyclohydrolase I type 2/NIF3 family.</text>
</comment>
<comment type="caution">
    <text evidence="6">The sequence shown here is derived from an EMBL/GenBank/DDBJ whole genome shotgun (WGS) entry which is preliminary data.</text>
</comment>